<dbReference type="AlphaFoldDB" id="A0A1M5ELK6"/>
<dbReference type="InterPro" id="IPR027417">
    <property type="entry name" value="P-loop_NTPase"/>
</dbReference>
<dbReference type="PIRSF" id="PIRSF029407">
    <property type="entry name" value="UCP029407"/>
    <property type="match status" value="1"/>
</dbReference>
<dbReference type="Gene3D" id="3.40.50.300">
    <property type="entry name" value="P-loop containing nucleotide triphosphate hydrolases"/>
    <property type="match status" value="1"/>
</dbReference>
<keyword evidence="3" id="KW-1185">Reference proteome</keyword>
<dbReference type="InterPro" id="IPR014556">
    <property type="entry name" value="UCP029407"/>
</dbReference>
<evidence type="ECO:0000313" key="2">
    <source>
        <dbReference type="EMBL" id="SHF79912.1"/>
    </source>
</evidence>
<evidence type="ECO:0000256" key="1">
    <source>
        <dbReference type="SAM" id="Coils"/>
    </source>
</evidence>
<dbReference type="Proteomes" id="UP000183987">
    <property type="component" value="Unassembled WGS sequence"/>
</dbReference>
<feature type="coiled-coil region" evidence="1">
    <location>
        <begin position="335"/>
        <end position="362"/>
    </location>
</feature>
<dbReference type="SUPFAM" id="SSF52540">
    <property type="entry name" value="P-loop containing nucleoside triphosphate hydrolases"/>
    <property type="match status" value="1"/>
</dbReference>
<proteinExistence type="predicted"/>
<evidence type="ECO:0008006" key="4">
    <source>
        <dbReference type="Google" id="ProtNLM"/>
    </source>
</evidence>
<reference evidence="3" key="1">
    <citation type="submission" date="2016-11" db="EMBL/GenBank/DDBJ databases">
        <authorList>
            <person name="Varghese N."/>
            <person name="Submissions S."/>
        </authorList>
    </citation>
    <scope>NUCLEOTIDE SEQUENCE [LARGE SCALE GENOMIC DNA]</scope>
    <source>
        <strain evidence="3">DSM 29326</strain>
    </source>
</reference>
<dbReference type="EMBL" id="FQUE01000013">
    <property type="protein sequence ID" value="SHF79912.1"/>
    <property type="molecule type" value="Genomic_DNA"/>
</dbReference>
<dbReference type="RefSeq" id="WP_143155501.1">
    <property type="nucleotide sequence ID" value="NZ_FQUE01000013.1"/>
</dbReference>
<accession>A0A1M5ELK6</accession>
<organism evidence="2 3">
    <name type="scientific">Loktanella atrilutea</name>
    <dbReference type="NCBI Taxonomy" id="366533"/>
    <lineage>
        <taxon>Bacteria</taxon>
        <taxon>Pseudomonadati</taxon>
        <taxon>Pseudomonadota</taxon>
        <taxon>Alphaproteobacteria</taxon>
        <taxon>Rhodobacterales</taxon>
        <taxon>Roseobacteraceae</taxon>
        <taxon>Loktanella</taxon>
    </lineage>
</organism>
<sequence length="456" mass="52929">MSNNGQEKRTCILVLGMHRSGTSALTGALTRVGIDGPATPMDSHDTNSKGFFESKDIWRFHENLLSSAGSSWDDWRAVDPVWIESSQGVEFSNKALELIDKEFNNSSYFVLKDPRVCRLVPFWINVFKLAEVSPVAFHIHRHPVEVAASLQSRDGFAFEYSYLLWLRHILDAELGSRQIPRIFTSFSRFLKDWPQVLNQAQDVFGIPWPNYSSPVFDEINRFITLDMKHHNDDKKFEKSDSNISILLCDSLLIMERWVQGEGERGDQDKLDEIRQELNAAADVFGSVLYNTHGAVRKMKKSNEVLVSQKDEILEREIKMQLEIIEIQKSELSKLRISFENSLNELKLELDLIRKERAAERLAQNVEIERVKKLESDLFEEKSKNEKLITSNRAELVVYRSEAKRYEESERNLALLRSALAKEKAARQDIYNSNSWKVTVPLRWASLYLRRYPRRRD</sequence>
<protein>
    <recommendedName>
        <fullName evidence="4">Sulfotransferase family protein</fullName>
    </recommendedName>
</protein>
<keyword evidence="1" id="KW-0175">Coiled coil</keyword>
<evidence type="ECO:0000313" key="3">
    <source>
        <dbReference type="Proteomes" id="UP000183987"/>
    </source>
</evidence>
<gene>
    <name evidence="2" type="ORF">SAMN05444339_11336</name>
</gene>
<name>A0A1M5ELK6_LOKAT</name>
<dbReference type="OrthoDB" id="7210452at2"/>
<dbReference type="STRING" id="366533.SAMN05444339_11336"/>